<evidence type="ECO:0000256" key="1">
    <source>
        <dbReference type="ARBA" id="ARBA00001966"/>
    </source>
</evidence>
<evidence type="ECO:0000256" key="10">
    <source>
        <dbReference type="ARBA" id="ARBA00023014"/>
    </source>
</evidence>
<keyword evidence="10 12" id="KW-0411">Iron-sulfur</keyword>
<evidence type="ECO:0000256" key="5">
    <source>
        <dbReference type="ARBA" id="ARBA00012773"/>
    </source>
</evidence>
<dbReference type="PROSITE" id="PS00746">
    <property type="entry name" value="NIFH_FRXC_1"/>
    <property type="match status" value="1"/>
</dbReference>
<evidence type="ECO:0000256" key="3">
    <source>
        <dbReference type="ARBA" id="ARBA00005504"/>
    </source>
</evidence>
<keyword evidence="12" id="KW-0004">4Fe-4S</keyword>
<reference evidence="13" key="1">
    <citation type="submission" date="2020-10" db="EMBL/GenBank/DDBJ databases">
        <authorList>
            <person name="Gilroy R."/>
        </authorList>
    </citation>
    <scope>NUCLEOTIDE SEQUENCE</scope>
    <source>
        <strain evidence="13">ChiW13-3771</strain>
    </source>
</reference>
<keyword evidence="6 12" id="KW-0479">Metal-binding</keyword>
<dbReference type="AlphaFoldDB" id="A0A9D1JD69"/>
<dbReference type="GO" id="GO:0051539">
    <property type="term" value="F:4 iron, 4 sulfur cluster binding"/>
    <property type="evidence" value="ECO:0007669"/>
    <property type="project" value="UniProtKB-KW"/>
</dbReference>
<dbReference type="InterPro" id="IPR027417">
    <property type="entry name" value="P-loop_NTPase"/>
</dbReference>
<evidence type="ECO:0000256" key="2">
    <source>
        <dbReference type="ARBA" id="ARBA00002234"/>
    </source>
</evidence>
<sequence>MRKIAIYGKGGIGKSTTTSNLSAALSHKGYRVMQIGCDPKADSTKTLMGGKRIPTVLEQLREKGEDLILEDIVYKGYNDILCVESGGPMPGIGCAGRGIISAFEKLEELNAFKVFQPDIVIYDVLGDVVCGGFAMPIREGYAKEVFIVSSGEMMSLYAANNIAQAIKNYGKRGYARLGGLILNAKNIENEQDIVQKAVDEIGTQIVAYIPRCGDIQKAEEKGGTIFETLENSIMKNVYSKLADEILHISQDIAKKEII</sequence>
<dbReference type="SUPFAM" id="SSF52540">
    <property type="entry name" value="P-loop containing nucleoside triphosphate hydrolases"/>
    <property type="match status" value="1"/>
</dbReference>
<evidence type="ECO:0000256" key="9">
    <source>
        <dbReference type="ARBA" id="ARBA00023004"/>
    </source>
</evidence>
<dbReference type="GO" id="GO:0005524">
    <property type="term" value="F:ATP binding"/>
    <property type="evidence" value="ECO:0007669"/>
    <property type="project" value="UniProtKB-KW"/>
</dbReference>
<keyword evidence="7 12" id="KW-0547">Nucleotide-binding</keyword>
<dbReference type="GO" id="GO:0016163">
    <property type="term" value="F:nitrogenase activity"/>
    <property type="evidence" value="ECO:0007669"/>
    <property type="project" value="UniProtKB-EC"/>
</dbReference>
<keyword evidence="12" id="KW-0560">Oxidoreductase</keyword>
<keyword evidence="9 12" id="KW-0408">Iron</keyword>
<evidence type="ECO:0000256" key="8">
    <source>
        <dbReference type="ARBA" id="ARBA00022840"/>
    </source>
</evidence>
<evidence type="ECO:0000256" key="4">
    <source>
        <dbReference type="ARBA" id="ARBA00011738"/>
    </source>
</evidence>
<dbReference type="PRINTS" id="PR00091">
    <property type="entry name" value="NITROGNASEII"/>
</dbReference>
<evidence type="ECO:0000256" key="6">
    <source>
        <dbReference type="ARBA" id="ARBA00022723"/>
    </source>
</evidence>
<evidence type="ECO:0000256" key="7">
    <source>
        <dbReference type="ARBA" id="ARBA00022741"/>
    </source>
</evidence>
<comment type="caution">
    <text evidence="13">The sequence shown here is derived from an EMBL/GenBank/DDBJ whole genome shotgun (WGS) entry which is preliminary data.</text>
</comment>
<proteinExistence type="inferred from homology"/>
<gene>
    <name evidence="13" type="ORF">IAC96_04620</name>
</gene>
<dbReference type="EMBL" id="DVHN01000052">
    <property type="protein sequence ID" value="HIR88216.1"/>
    <property type="molecule type" value="Genomic_DNA"/>
</dbReference>
<organism evidence="13 14">
    <name type="scientific">Candidatus Fimimorpha faecalis</name>
    <dbReference type="NCBI Taxonomy" id="2840824"/>
    <lineage>
        <taxon>Bacteria</taxon>
        <taxon>Bacillati</taxon>
        <taxon>Bacillota</taxon>
        <taxon>Clostridia</taxon>
        <taxon>Eubacteriales</taxon>
        <taxon>Candidatus Fimimorpha</taxon>
    </lineage>
</organism>
<comment type="cofactor">
    <cofactor evidence="1">
        <name>[4Fe-4S] cluster</name>
        <dbReference type="ChEBI" id="CHEBI:49883"/>
    </cofactor>
</comment>
<protein>
    <recommendedName>
        <fullName evidence="5">nitrogenase</fullName>
        <ecNumber evidence="5">1.18.6.1</ecNumber>
    </recommendedName>
</protein>
<evidence type="ECO:0000313" key="13">
    <source>
        <dbReference type="EMBL" id="HIR88216.1"/>
    </source>
</evidence>
<dbReference type="Proteomes" id="UP000824201">
    <property type="component" value="Unassembled WGS sequence"/>
</dbReference>
<dbReference type="InterPro" id="IPR030655">
    <property type="entry name" value="NifH/chlL_CS"/>
</dbReference>
<comment type="catalytic activity">
    <reaction evidence="11">
        <text>N2 + 8 reduced [2Fe-2S]-[ferredoxin] + 16 ATP + 16 H2O = H2 + 8 oxidized [2Fe-2S]-[ferredoxin] + 2 NH4(+) + 16 ADP + 16 phosphate + 6 H(+)</text>
        <dbReference type="Rhea" id="RHEA:21448"/>
        <dbReference type="Rhea" id="RHEA-COMP:10000"/>
        <dbReference type="Rhea" id="RHEA-COMP:10001"/>
        <dbReference type="ChEBI" id="CHEBI:15377"/>
        <dbReference type="ChEBI" id="CHEBI:15378"/>
        <dbReference type="ChEBI" id="CHEBI:17997"/>
        <dbReference type="ChEBI" id="CHEBI:18276"/>
        <dbReference type="ChEBI" id="CHEBI:28938"/>
        <dbReference type="ChEBI" id="CHEBI:30616"/>
        <dbReference type="ChEBI" id="CHEBI:33737"/>
        <dbReference type="ChEBI" id="CHEBI:33738"/>
        <dbReference type="ChEBI" id="CHEBI:43474"/>
        <dbReference type="ChEBI" id="CHEBI:456216"/>
        <dbReference type="EC" id="1.18.6.1"/>
    </reaction>
</comment>
<dbReference type="PANTHER" id="PTHR42864:SF2">
    <property type="entry name" value="LIGHT-INDEPENDENT PROTOCHLOROPHYLLIDE REDUCTASE IRON-SULFUR ATP-BINDING PROTEIN"/>
    <property type="match status" value="1"/>
</dbReference>
<reference evidence="13" key="2">
    <citation type="journal article" date="2021" name="PeerJ">
        <title>Extensive microbial diversity within the chicken gut microbiome revealed by metagenomics and culture.</title>
        <authorList>
            <person name="Gilroy R."/>
            <person name="Ravi A."/>
            <person name="Getino M."/>
            <person name="Pursley I."/>
            <person name="Horton D.L."/>
            <person name="Alikhan N.F."/>
            <person name="Baker D."/>
            <person name="Gharbi K."/>
            <person name="Hall N."/>
            <person name="Watson M."/>
            <person name="Adriaenssens E.M."/>
            <person name="Foster-Nyarko E."/>
            <person name="Jarju S."/>
            <person name="Secka A."/>
            <person name="Antonio M."/>
            <person name="Oren A."/>
            <person name="Chaudhuri R.R."/>
            <person name="La Ragione R."/>
            <person name="Hildebrand F."/>
            <person name="Pallen M.J."/>
        </authorList>
    </citation>
    <scope>NUCLEOTIDE SEQUENCE</scope>
    <source>
        <strain evidence="13">ChiW13-3771</strain>
    </source>
</reference>
<evidence type="ECO:0000313" key="14">
    <source>
        <dbReference type="Proteomes" id="UP000824201"/>
    </source>
</evidence>
<comment type="function">
    <text evidence="2">The key enzymatic reactions in nitrogen fixation are catalyzed by the nitrogenase complex, which has 2 components: the iron protein and the molybdenum-iron protein.</text>
</comment>
<dbReference type="GO" id="GO:0046872">
    <property type="term" value="F:metal ion binding"/>
    <property type="evidence" value="ECO:0007669"/>
    <property type="project" value="UniProtKB-KW"/>
</dbReference>
<dbReference type="EC" id="1.18.6.1" evidence="5"/>
<dbReference type="PANTHER" id="PTHR42864">
    <property type="entry name" value="LIGHT-INDEPENDENT PROTOCHLOROPHYLLIDE REDUCTASE IRON-SULFUR ATP-BINDING PROTEIN"/>
    <property type="match status" value="1"/>
</dbReference>
<name>A0A9D1JD69_9FIRM</name>
<evidence type="ECO:0000256" key="11">
    <source>
        <dbReference type="ARBA" id="ARBA00047967"/>
    </source>
</evidence>
<keyword evidence="8 12" id="KW-0067">ATP-binding</keyword>
<dbReference type="PIRSF" id="PIRSF000363">
    <property type="entry name" value="Nitrogenase_iron"/>
    <property type="match status" value="1"/>
</dbReference>
<dbReference type="CDD" id="cd02040">
    <property type="entry name" value="NifH"/>
    <property type="match status" value="1"/>
</dbReference>
<comment type="similarity">
    <text evidence="3 12">Belongs to the NifH/BchL/ChlL family.</text>
</comment>
<evidence type="ECO:0000256" key="12">
    <source>
        <dbReference type="RuleBase" id="RU003688"/>
    </source>
</evidence>
<comment type="subunit">
    <text evidence="4">Homodimer.</text>
</comment>
<dbReference type="Gene3D" id="3.40.50.300">
    <property type="entry name" value="P-loop containing nucleotide triphosphate hydrolases"/>
    <property type="match status" value="1"/>
</dbReference>
<dbReference type="PROSITE" id="PS00692">
    <property type="entry name" value="NIFH_FRXC_2"/>
    <property type="match status" value="1"/>
</dbReference>
<accession>A0A9D1JD69</accession>
<dbReference type="PROSITE" id="PS51026">
    <property type="entry name" value="NIFH_FRXC_3"/>
    <property type="match status" value="1"/>
</dbReference>
<dbReference type="InterPro" id="IPR000392">
    <property type="entry name" value="NifH/frxC"/>
</dbReference>
<dbReference type="Pfam" id="PF00142">
    <property type="entry name" value="Fer4_NifH"/>
    <property type="match status" value="1"/>
</dbReference>